<proteinExistence type="predicted"/>
<dbReference type="SMART" id="SM00943">
    <property type="entry name" value="Prim-Pol"/>
    <property type="match status" value="1"/>
</dbReference>
<evidence type="ECO:0000313" key="2">
    <source>
        <dbReference type="EMBL" id="KKL80937.1"/>
    </source>
</evidence>
<comment type="caution">
    <text evidence="2">The sequence shown here is derived from an EMBL/GenBank/DDBJ whole genome shotgun (WGS) entry which is preliminary data.</text>
</comment>
<dbReference type="Gene3D" id="3.40.50.300">
    <property type="entry name" value="P-loop containing nucleotide triphosphate hydrolases"/>
    <property type="match status" value="1"/>
</dbReference>
<dbReference type="SUPFAM" id="SSF56747">
    <property type="entry name" value="Prim-pol domain"/>
    <property type="match status" value="1"/>
</dbReference>
<dbReference type="InterPro" id="IPR027417">
    <property type="entry name" value="P-loop_NTPase"/>
</dbReference>
<reference evidence="2" key="1">
    <citation type="journal article" date="2015" name="Nature">
        <title>Complex archaea that bridge the gap between prokaryotes and eukaryotes.</title>
        <authorList>
            <person name="Spang A."/>
            <person name="Saw J.H."/>
            <person name="Jorgensen S.L."/>
            <person name="Zaremba-Niedzwiedzka K."/>
            <person name="Martijn J."/>
            <person name="Lind A.E."/>
            <person name="van Eijk R."/>
            <person name="Schleper C."/>
            <person name="Guy L."/>
            <person name="Ettema T.J."/>
        </authorList>
    </citation>
    <scope>NUCLEOTIDE SEQUENCE</scope>
</reference>
<gene>
    <name evidence="2" type="ORF">LCGC14_1999790</name>
</gene>
<sequence length="464" mass="51112">MTADRVVELRQAALAYHDKGMFVLPVSEGTKRPMVKWGQGSKRLGKEALSKFWRDGDERPPDIGVKLGADTLVLDLDPKNEPQVEGAFKDLLSDTLCDTTPSGGLHAWYQIDTKRRPQVFRGMDVLTAGRMTLVPPSTGYERVGKPKVKRLPKPDVLIKRVCIQAGIKEESASVSLAKDALGSLEPIPIHRRNQTLVAIAGVLRSAGFRGNRLEGAIEGLARTCVETKANDPLTMEEITAMCESIDWRNPKPFETHQFTKYQFNTSEQPPPLKWLIHDLLPAEGVTSLFGMGKQGKSYMGMEMYHCLVTGQPFLELTIMKKAGGRPVRVLYVDWERRGDSLKRRMHALAADGQQFDVDVIEPQGALVHMTETLRAEIALGGYDLMVLDSLTISLMQGDVNDSSTVVPAMFALNAVGCPVLALDHTRKPQQGDTYESLSAFGSVFKGNVCSMNWQMEKTGGDAVG</sequence>
<dbReference type="SUPFAM" id="SSF52540">
    <property type="entry name" value="P-loop containing nucleoside triphosphate hydrolases"/>
    <property type="match status" value="1"/>
</dbReference>
<dbReference type="Pfam" id="PF13481">
    <property type="entry name" value="AAA_25"/>
    <property type="match status" value="1"/>
</dbReference>
<feature type="non-terminal residue" evidence="2">
    <location>
        <position position="464"/>
    </location>
</feature>
<feature type="domain" description="DNA primase/polymerase bifunctional N-terminal" evidence="1">
    <location>
        <begin position="13"/>
        <end position="157"/>
    </location>
</feature>
<name>A0A0F9I0M5_9ZZZZ</name>
<protein>
    <recommendedName>
        <fullName evidence="1">DNA primase/polymerase bifunctional N-terminal domain-containing protein</fullName>
    </recommendedName>
</protein>
<dbReference type="Pfam" id="PF09250">
    <property type="entry name" value="Prim-Pol"/>
    <property type="match status" value="1"/>
</dbReference>
<dbReference type="InterPro" id="IPR015330">
    <property type="entry name" value="DNA_primase/pol_bifunc_N"/>
</dbReference>
<dbReference type="CDD" id="cd04859">
    <property type="entry name" value="Prim_Pol"/>
    <property type="match status" value="1"/>
</dbReference>
<organism evidence="2">
    <name type="scientific">marine sediment metagenome</name>
    <dbReference type="NCBI Taxonomy" id="412755"/>
    <lineage>
        <taxon>unclassified sequences</taxon>
        <taxon>metagenomes</taxon>
        <taxon>ecological metagenomes</taxon>
    </lineage>
</organism>
<dbReference type="AlphaFoldDB" id="A0A0F9I0M5"/>
<accession>A0A0F9I0M5</accession>
<evidence type="ECO:0000259" key="1">
    <source>
        <dbReference type="SMART" id="SM00943"/>
    </source>
</evidence>
<dbReference type="EMBL" id="LAZR01022708">
    <property type="protein sequence ID" value="KKL80937.1"/>
    <property type="molecule type" value="Genomic_DNA"/>
</dbReference>